<proteinExistence type="inferred from homology"/>
<keyword evidence="2" id="KW-0560">Oxidoreductase</keyword>
<dbReference type="Pfam" id="PF13561">
    <property type="entry name" value="adh_short_C2"/>
    <property type="match status" value="1"/>
</dbReference>
<keyword evidence="5" id="KW-1185">Reference proteome</keyword>
<dbReference type="PRINTS" id="PR00081">
    <property type="entry name" value="GDHRDH"/>
</dbReference>
<comment type="caution">
    <text evidence="4">The sequence shown here is derived from an EMBL/GenBank/DDBJ whole genome shotgun (WGS) entry which is preliminary data.</text>
</comment>
<dbReference type="InterPro" id="IPR002347">
    <property type="entry name" value="SDR_fam"/>
</dbReference>
<dbReference type="InterPro" id="IPR036291">
    <property type="entry name" value="NAD(P)-bd_dom_sf"/>
</dbReference>
<gene>
    <name evidence="4" type="ORF">GCM10020366_17340</name>
</gene>
<accession>A0ABP6RMG7</accession>
<evidence type="ECO:0000313" key="5">
    <source>
        <dbReference type="Proteomes" id="UP001500483"/>
    </source>
</evidence>
<name>A0ABP6RMG7_9PSEU</name>
<dbReference type="Gene3D" id="3.40.50.720">
    <property type="entry name" value="NAD(P)-binding Rossmann-like Domain"/>
    <property type="match status" value="1"/>
</dbReference>
<dbReference type="PRINTS" id="PR00080">
    <property type="entry name" value="SDRFAMILY"/>
</dbReference>
<evidence type="ECO:0000256" key="1">
    <source>
        <dbReference type="ARBA" id="ARBA00006484"/>
    </source>
</evidence>
<reference evidence="5" key="1">
    <citation type="journal article" date="2019" name="Int. J. Syst. Evol. Microbiol.">
        <title>The Global Catalogue of Microorganisms (GCM) 10K type strain sequencing project: providing services to taxonomists for standard genome sequencing and annotation.</title>
        <authorList>
            <consortium name="The Broad Institute Genomics Platform"/>
            <consortium name="The Broad Institute Genome Sequencing Center for Infectious Disease"/>
            <person name="Wu L."/>
            <person name="Ma J."/>
        </authorList>
    </citation>
    <scope>NUCLEOTIDE SEQUENCE [LARGE SCALE GENOMIC DNA]</scope>
    <source>
        <strain evidence="5">JCM 9687</strain>
    </source>
</reference>
<comment type="similarity">
    <text evidence="1">Belongs to the short-chain dehydrogenases/reductases (SDR) family.</text>
</comment>
<dbReference type="PANTHER" id="PTHR43639">
    <property type="entry name" value="OXIDOREDUCTASE, SHORT-CHAIN DEHYDROGENASE/REDUCTASE FAMILY (AFU_ORTHOLOGUE AFUA_5G02870)"/>
    <property type="match status" value="1"/>
</dbReference>
<dbReference type="SUPFAM" id="SSF51735">
    <property type="entry name" value="NAD(P)-binding Rossmann-fold domains"/>
    <property type="match status" value="1"/>
</dbReference>
<dbReference type="PANTHER" id="PTHR43639:SF1">
    <property type="entry name" value="SHORT-CHAIN DEHYDROGENASE_REDUCTASE FAMILY PROTEIN"/>
    <property type="match status" value="1"/>
</dbReference>
<dbReference type="PROSITE" id="PS00061">
    <property type="entry name" value="ADH_SHORT"/>
    <property type="match status" value="1"/>
</dbReference>
<dbReference type="EMBL" id="BAAAYK010000038">
    <property type="protein sequence ID" value="GAA3355797.1"/>
    <property type="molecule type" value="Genomic_DNA"/>
</dbReference>
<evidence type="ECO:0000313" key="4">
    <source>
        <dbReference type="EMBL" id="GAA3355797.1"/>
    </source>
</evidence>
<dbReference type="RefSeq" id="WP_344925435.1">
    <property type="nucleotide sequence ID" value="NZ_BAAAYK010000038.1"/>
</dbReference>
<evidence type="ECO:0000256" key="2">
    <source>
        <dbReference type="ARBA" id="ARBA00023002"/>
    </source>
</evidence>
<sequence length="247" mass="24641">MPQPLAGRSALVTGASRGIGAAIARRLAADGAAVALTHSDSAAAAEQVAAEIAVSGGRALVLRSDAGDPEQVRAAVTATAAEFGGLDVLVNNAGTVRTGHLDELSLADFDRALAVNVRGPFVAIQEASKHLPAGGRIINVGTSLADHLPFPGKLAYVTSKTALAGLTRSAARDLGPRGMTVNDVQPGAVDTAMNPAAGPRAEGLRSATPLGRYGTPEEIASLVAHLASPDAAFVTGATLNADGGFAT</sequence>
<protein>
    <submittedName>
        <fullName evidence="4">3-oxoacyl-ACP reductase FabG</fullName>
    </submittedName>
</protein>
<dbReference type="InterPro" id="IPR020904">
    <property type="entry name" value="Sc_DH/Rdtase_CS"/>
</dbReference>
<dbReference type="SMART" id="SM00822">
    <property type="entry name" value="PKS_KR"/>
    <property type="match status" value="1"/>
</dbReference>
<evidence type="ECO:0000259" key="3">
    <source>
        <dbReference type="SMART" id="SM00822"/>
    </source>
</evidence>
<dbReference type="InterPro" id="IPR057326">
    <property type="entry name" value="KR_dom"/>
</dbReference>
<feature type="domain" description="Ketoreductase" evidence="3">
    <location>
        <begin position="8"/>
        <end position="187"/>
    </location>
</feature>
<dbReference type="Proteomes" id="UP001500483">
    <property type="component" value="Unassembled WGS sequence"/>
</dbReference>
<organism evidence="4 5">
    <name type="scientific">Saccharopolyspora gregorii</name>
    <dbReference type="NCBI Taxonomy" id="33914"/>
    <lineage>
        <taxon>Bacteria</taxon>
        <taxon>Bacillati</taxon>
        <taxon>Actinomycetota</taxon>
        <taxon>Actinomycetes</taxon>
        <taxon>Pseudonocardiales</taxon>
        <taxon>Pseudonocardiaceae</taxon>
        <taxon>Saccharopolyspora</taxon>
    </lineage>
</organism>